<dbReference type="AlphaFoldDB" id="A0ABD2LPS5"/>
<gene>
    <name evidence="2" type="ORF">niasHT_002555</name>
</gene>
<evidence type="ECO:0000313" key="3">
    <source>
        <dbReference type="Proteomes" id="UP001620626"/>
    </source>
</evidence>
<organism evidence="2 3">
    <name type="scientific">Heterodera trifolii</name>
    <dbReference type="NCBI Taxonomy" id="157864"/>
    <lineage>
        <taxon>Eukaryota</taxon>
        <taxon>Metazoa</taxon>
        <taxon>Ecdysozoa</taxon>
        <taxon>Nematoda</taxon>
        <taxon>Chromadorea</taxon>
        <taxon>Rhabditida</taxon>
        <taxon>Tylenchina</taxon>
        <taxon>Tylenchomorpha</taxon>
        <taxon>Tylenchoidea</taxon>
        <taxon>Heteroderidae</taxon>
        <taxon>Heteroderinae</taxon>
        <taxon>Heterodera</taxon>
    </lineage>
</organism>
<evidence type="ECO:0008006" key="4">
    <source>
        <dbReference type="Google" id="ProtNLM"/>
    </source>
</evidence>
<evidence type="ECO:0000313" key="2">
    <source>
        <dbReference type="EMBL" id="KAL3116892.1"/>
    </source>
</evidence>
<feature type="compositionally biased region" description="Low complexity" evidence="1">
    <location>
        <begin position="172"/>
        <end position="192"/>
    </location>
</feature>
<evidence type="ECO:0000256" key="1">
    <source>
        <dbReference type="SAM" id="MobiDB-lite"/>
    </source>
</evidence>
<protein>
    <recommendedName>
        <fullName evidence="4">Regulatory protein zeste</fullName>
    </recommendedName>
</protein>
<dbReference type="EMBL" id="JBICBT010000340">
    <property type="protein sequence ID" value="KAL3116892.1"/>
    <property type="molecule type" value="Genomic_DNA"/>
</dbReference>
<reference evidence="2 3" key="1">
    <citation type="submission" date="2024-10" db="EMBL/GenBank/DDBJ databases">
        <authorList>
            <person name="Kim D."/>
        </authorList>
    </citation>
    <scope>NUCLEOTIDE SEQUENCE [LARGE SCALE GENOMIC DNA]</scope>
    <source>
        <strain evidence="2">BH-2024</strain>
    </source>
</reference>
<accession>A0ABD2LPS5</accession>
<feature type="region of interest" description="Disordered" evidence="1">
    <location>
        <begin position="68"/>
        <end position="92"/>
    </location>
</feature>
<name>A0ABD2LPS5_9BILA</name>
<sequence length="305" mass="34269">MTSRLLELVQARKDNLFPGSRHAEAGRIQKEAWSTVTETLNSEFPIDIPAGGLKVQQVQTRWKNLRQAGKEEAQKIKKHRLGTGGGPQSSVSDTSKKVIDMFGTSAAFAGVPGGGETSTARGDILQMESDYLGADPFVPGKIFEEDDKEIIEMSRMPITPHPQARYDSPAFGRGTPVSRGSSRPPSSRPSSSDIAELQLKVLQGDLERIELQKQLFEDAKQFLKEGRDFFAKGAKYYDEKKGEGEGIFVNLSKKTSSRKLARVELFQQSSKFWPHWDIWRLRHFNYGAETFWEFTKHQSRVPFSA</sequence>
<keyword evidence="3" id="KW-1185">Reference proteome</keyword>
<proteinExistence type="predicted"/>
<dbReference type="Proteomes" id="UP001620626">
    <property type="component" value="Unassembled WGS sequence"/>
</dbReference>
<comment type="caution">
    <text evidence="2">The sequence shown here is derived from an EMBL/GenBank/DDBJ whole genome shotgun (WGS) entry which is preliminary data.</text>
</comment>
<feature type="region of interest" description="Disordered" evidence="1">
    <location>
        <begin position="159"/>
        <end position="193"/>
    </location>
</feature>